<dbReference type="PATRIC" id="fig|1265738.3.peg.6569"/>
<dbReference type="AlphaFoldDB" id="M5RR94"/>
<sequence>MELASRYASNVDHSTDSKSLSYRPVMSKYDAASCLRNRMDSTL</sequence>
<dbReference type="EMBL" id="ANOG01000952">
    <property type="protein sequence ID" value="EMI16489.1"/>
    <property type="molecule type" value="Genomic_DNA"/>
</dbReference>
<gene>
    <name evidence="1" type="ORF">RMSM_06583</name>
</gene>
<comment type="caution">
    <text evidence="1">The sequence shown here is derived from an EMBL/GenBank/DDBJ whole genome shotgun (WGS) entry which is preliminary data.</text>
</comment>
<proteinExistence type="predicted"/>
<evidence type="ECO:0000313" key="1">
    <source>
        <dbReference type="EMBL" id="EMI16489.1"/>
    </source>
</evidence>
<evidence type="ECO:0000313" key="2">
    <source>
        <dbReference type="Proteomes" id="UP000011991"/>
    </source>
</evidence>
<name>M5RR94_9BACT</name>
<organism evidence="1 2">
    <name type="scientific">Rhodopirellula maiorica SM1</name>
    <dbReference type="NCBI Taxonomy" id="1265738"/>
    <lineage>
        <taxon>Bacteria</taxon>
        <taxon>Pseudomonadati</taxon>
        <taxon>Planctomycetota</taxon>
        <taxon>Planctomycetia</taxon>
        <taxon>Pirellulales</taxon>
        <taxon>Pirellulaceae</taxon>
        <taxon>Novipirellula</taxon>
    </lineage>
</organism>
<keyword evidence="2" id="KW-1185">Reference proteome</keyword>
<reference evidence="1 2" key="1">
    <citation type="journal article" date="2013" name="Mar. Genomics">
        <title>Expression of sulfatases in Rhodopirellula baltica and the diversity of sulfatases in the genus Rhodopirellula.</title>
        <authorList>
            <person name="Wegner C.E."/>
            <person name="Richter-Heitmann T."/>
            <person name="Klindworth A."/>
            <person name="Klockow C."/>
            <person name="Richter M."/>
            <person name="Achstetter T."/>
            <person name="Glockner F.O."/>
            <person name="Harder J."/>
        </authorList>
    </citation>
    <scope>NUCLEOTIDE SEQUENCE [LARGE SCALE GENOMIC DNA]</scope>
    <source>
        <strain evidence="1 2">SM1</strain>
    </source>
</reference>
<dbReference type="Proteomes" id="UP000011991">
    <property type="component" value="Unassembled WGS sequence"/>
</dbReference>
<protein>
    <submittedName>
        <fullName evidence="1">Uncharacterized protein</fullName>
    </submittedName>
</protein>
<accession>M5RR94</accession>